<dbReference type="Pfam" id="PF00082">
    <property type="entry name" value="Peptidase_S8"/>
    <property type="match status" value="1"/>
</dbReference>
<evidence type="ECO:0000313" key="10">
    <source>
        <dbReference type="Proteomes" id="UP001589810"/>
    </source>
</evidence>
<keyword evidence="10" id="KW-1185">Reference proteome</keyword>
<evidence type="ECO:0000256" key="6">
    <source>
        <dbReference type="RuleBase" id="RU003355"/>
    </source>
</evidence>
<evidence type="ECO:0000259" key="8">
    <source>
        <dbReference type="Pfam" id="PF00082"/>
    </source>
</evidence>
<dbReference type="EMBL" id="JBHLUD010000004">
    <property type="protein sequence ID" value="MFC0542443.1"/>
    <property type="molecule type" value="Genomic_DNA"/>
</dbReference>
<dbReference type="RefSeq" id="WP_273940864.1">
    <property type="nucleotide sequence ID" value="NZ_CP097263.1"/>
</dbReference>
<sequence>MRCRVLAAGLATAVITGLVPGLAAQAAPLPPPDPASTITLITGDRISVHGSDVSPLPTPGRAGTAFHVYRAFGHTYVVPLDAAAAVASGRLDRRLFDVTALQQFGYGTTADIPLIVTGTVSGVTARALPSLKANAVTVTKGQACAQLKDSAAKVWLDGKRQVSLDESVPQIGAPAAWQAGFTGKGVTVAVLDTGIDATHPDFAGRIADVKAFTSDNSTDDTIGHGTHVASTIAGSGAASNGKYRGVAPDATLVVGKVCQEGGCPDSAIIAGMEWATKEKKAQVVNVSLGGVDTSDIDPLEEAVNRLTAETGALFVVAAGNEINGYNQVSSPSTADAALSVGAVDKKDVEAPYSNVGPRLGDGGVKPDIAAPGTDITAARAANSGLPSTDGPYTTASGTSMATPHVTGAAALLLQRNKNWHAADVKSALVSSARPTAQANIFVEGAGRVDVARAIKQDVVAETPSVNFGAQRWPHTDDQPVDRTVTYHNAGATSVSLDLATTAATFSLAQKQVVVPAGGDAIVTVTSDTRTGPTGTLAGRLVATGGDVRISTPLTANSEPESYNLTLNQIGRDGAPAAISMMSLLGMDALSVEFPSAPSGTITIRKPKGNYIVDSLVLKDNDVAHLTQPLVKLDHDTTITLDARQAQLVQPTVRGVDADVALSDVGLGRQFDSPQGRVEFDSGVVQNGIGHELFTLYTKQYGGKIADKDLLAWVNFSLGKAGADRGFLNSPFAYHMFWDFKGAYPTGFAPQVSPREFAAVRQHYHAQSAQPQYGWTWSFGSTKDSPHRTDAPMVITLPLERTEYYLADGRQWLQEFGRSRIAEGFPDLGTEDGPTEQLTAGRTYRRDWNQGVYGAAFAPAGSPPQYSSIRKDDMINTHAPGYADGVAGRWGYGATTKSSRIALYRDGQLVSERDNLFDCLFTGQPAQEATYRAEVDLQQDDTIMPLSSRTSIAWTFRSSHVDGIHPLPLMTVKISPELDIMDTAKADRPLVLPIRIERNPDSAPSETSQVALESSYDDGVTWHRIPVLKVGDAWYAVTMNDTSAPFASLRVTAKDRAGNQVEQTFIHAYRIK</sequence>
<evidence type="ECO:0000313" key="9">
    <source>
        <dbReference type="EMBL" id="MFC0542443.1"/>
    </source>
</evidence>
<evidence type="ECO:0000256" key="5">
    <source>
        <dbReference type="PROSITE-ProRule" id="PRU01240"/>
    </source>
</evidence>
<reference evidence="9 10" key="1">
    <citation type="submission" date="2024-09" db="EMBL/GenBank/DDBJ databases">
        <authorList>
            <person name="Sun Q."/>
            <person name="Mori K."/>
        </authorList>
    </citation>
    <scope>NUCLEOTIDE SEQUENCE [LARGE SCALE GENOMIC DNA]</scope>
    <source>
        <strain evidence="9 10">TBRC 1432</strain>
    </source>
</reference>
<name>A0ABV6MQ61_9PSEU</name>
<evidence type="ECO:0000256" key="2">
    <source>
        <dbReference type="ARBA" id="ARBA00022670"/>
    </source>
</evidence>
<feature type="active site" description="Charge relay system" evidence="5">
    <location>
        <position position="399"/>
    </location>
</feature>
<dbReference type="PRINTS" id="PR00723">
    <property type="entry name" value="SUBTILISIN"/>
</dbReference>
<dbReference type="InterPro" id="IPR036852">
    <property type="entry name" value="Peptidase_S8/S53_dom_sf"/>
</dbReference>
<comment type="caution">
    <text evidence="9">The sequence shown here is derived from an EMBL/GenBank/DDBJ whole genome shotgun (WGS) entry which is preliminary data.</text>
</comment>
<accession>A0ABV6MQ61</accession>
<dbReference type="PANTHER" id="PTHR43399:SF4">
    <property type="entry name" value="CELL WALL-ASSOCIATED PROTEASE"/>
    <property type="match status" value="1"/>
</dbReference>
<protein>
    <submittedName>
        <fullName evidence="9">S8 family serine peptidase</fullName>
    </submittedName>
</protein>
<evidence type="ECO:0000256" key="4">
    <source>
        <dbReference type="ARBA" id="ARBA00022825"/>
    </source>
</evidence>
<evidence type="ECO:0000256" key="7">
    <source>
        <dbReference type="SAM" id="SignalP"/>
    </source>
</evidence>
<keyword evidence="4 5" id="KW-0720">Serine protease</keyword>
<gene>
    <name evidence="9" type="ORF">ACFFH7_13175</name>
</gene>
<dbReference type="SUPFAM" id="SSF52743">
    <property type="entry name" value="Subtilisin-like"/>
    <property type="match status" value="1"/>
</dbReference>
<feature type="active site" description="Charge relay system" evidence="5">
    <location>
        <position position="224"/>
    </location>
</feature>
<proteinExistence type="inferred from homology"/>
<evidence type="ECO:0000256" key="1">
    <source>
        <dbReference type="ARBA" id="ARBA00011073"/>
    </source>
</evidence>
<keyword evidence="3 5" id="KW-0378">Hydrolase</keyword>
<dbReference type="InterPro" id="IPR051048">
    <property type="entry name" value="Peptidase_S8/S53_subtilisin"/>
</dbReference>
<evidence type="ECO:0000256" key="3">
    <source>
        <dbReference type="ARBA" id="ARBA00022801"/>
    </source>
</evidence>
<dbReference type="InterPro" id="IPR023828">
    <property type="entry name" value="Peptidase_S8_Ser-AS"/>
</dbReference>
<feature type="signal peptide" evidence="7">
    <location>
        <begin position="1"/>
        <end position="26"/>
    </location>
</feature>
<feature type="chain" id="PRO_5046594570" evidence="7">
    <location>
        <begin position="27"/>
        <end position="1071"/>
    </location>
</feature>
<keyword evidence="2 5" id="KW-0645">Protease</keyword>
<feature type="domain" description="Peptidase S8/S53" evidence="8">
    <location>
        <begin position="183"/>
        <end position="435"/>
    </location>
</feature>
<comment type="similarity">
    <text evidence="1 5 6">Belongs to the peptidase S8 family.</text>
</comment>
<dbReference type="InterPro" id="IPR015500">
    <property type="entry name" value="Peptidase_S8_subtilisin-rel"/>
</dbReference>
<dbReference type="PROSITE" id="PS51892">
    <property type="entry name" value="SUBTILASE"/>
    <property type="match status" value="1"/>
</dbReference>
<dbReference type="PANTHER" id="PTHR43399">
    <property type="entry name" value="SUBTILISIN-RELATED"/>
    <property type="match status" value="1"/>
</dbReference>
<dbReference type="Proteomes" id="UP001589810">
    <property type="component" value="Unassembled WGS sequence"/>
</dbReference>
<feature type="active site" description="Charge relay system" evidence="5">
    <location>
        <position position="192"/>
    </location>
</feature>
<dbReference type="InterPro" id="IPR022398">
    <property type="entry name" value="Peptidase_S8_His-AS"/>
</dbReference>
<dbReference type="PROSITE" id="PS00138">
    <property type="entry name" value="SUBTILASE_SER"/>
    <property type="match status" value="1"/>
</dbReference>
<dbReference type="InterPro" id="IPR023827">
    <property type="entry name" value="Peptidase_S8_Asp-AS"/>
</dbReference>
<keyword evidence="7" id="KW-0732">Signal</keyword>
<dbReference type="PROSITE" id="PS00136">
    <property type="entry name" value="SUBTILASE_ASP"/>
    <property type="match status" value="1"/>
</dbReference>
<dbReference type="Gene3D" id="3.40.50.200">
    <property type="entry name" value="Peptidase S8/S53 domain"/>
    <property type="match status" value="1"/>
</dbReference>
<organism evidence="9 10">
    <name type="scientific">Kutzneria chonburiensis</name>
    <dbReference type="NCBI Taxonomy" id="1483604"/>
    <lineage>
        <taxon>Bacteria</taxon>
        <taxon>Bacillati</taxon>
        <taxon>Actinomycetota</taxon>
        <taxon>Actinomycetes</taxon>
        <taxon>Pseudonocardiales</taxon>
        <taxon>Pseudonocardiaceae</taxon>
        <taxon>Kutzneria</taxon>
    </lineage>
</organism>
<dbReference type="InterPro" id="IPR000209">
    <property type="entry name" value="Peptidase_S8/S53_dom"/>
</dbReference>
<dbReference type="PROSITE" id="PS00137">
    <property type="entry name" value="SUBTILASE_HIS"/>
    <property type="match status" value="1"/>
</dbReference>